<dbReference type="InterPro" id="IPR010178">
    <property type="entry name" value="Lit"/>
</dbReference>
<evidence type="ECO:0000313" key="3">
    <source>
        <dbReference type="Proteomes" id="UP000051789"/>
    </source>
</evidence>
<dbReference type="STRING" id="1423810.FD19_GL000719"/>
<gene>
    <name evidence="2" type="ORF">FD19_GL000719</name>
</gene>
<name>A0A0R2CJZ5_9LACO</name>
<comment type="caution">
    <text evidence="2">The sequence shown here is derived from an EMBL/GenBank/DDBJ whole genome shotgun (WGS) entry which is preliminary data.</text>
</comment>
<feature type="transmembrane region" description="Helical" evidence="1">
    <location>
        <begin position="181"/>
        <end position="203"/>
    </location>
</feature>
<organism evidence="2 3">
    <name type="scientific">Lacticaseibacillus thailandensis DSM 22698 = JCM 13996</name>
    <dbReference type="NCBI Taxonomy" id="1423810"/>
    <lineage>
        <taxon>Bacteria</taxon>
        <taxon>Bacillati</taxon>
        <taxon>Bacillota</taxon>
        <taxon>Bacilli</taxon>
        <taxon>Lactobacillales</taxon>
        <taxon>Lactobacillaceae</taxon>
        <taxon>Lacticaseibacillus</taxon>
    </lineage>
</organism>
<keyword evidence="1" id="KW-0472">Membrane</keyword>
<keyword evidence="3" id="KW-1185">Reference proteome</keyword>
<evidence type="ECO:0000313" key="2">
    <source>
        <dbReference type="EMBL" id="KRM88422.1"/>
    </source>
</evidence>
<reference evidence="2 3" key="1">
    <citation type="journal article" date="2015" name="Genome Announc.">
        <title>Expanding the biotechnology potential of lactobacilli through comparative genomics of 213 strains and associated genera.</title>
        <authorList>
            <person name="Sun Z."/>
            <person name="Harris H.M."/>
            <person name="McCann A."/>
            <person name="Guo C."/>
            <person name="Argimon S."/>
            <person name="Zhang W."/>
            <person name="Yang X."/>
            <person name="Jeffery I.B."/>
            <person name="Cooney J.C."/>
            <person name="Kagawa T.F."/>
            <person name="Liu W."/>
            <person name="Song Y."/>
            <person name="Salvetti E."/>
            <person name="Wrobel A."/>
            <person name="Rasinkangas P."/>
            <person name="Parkhill J."/>
            <person name="Rea M.C."/>
            <person name="O'Sullivan O."/>
            <person name="Ritari J."/>
            <person name="Douillard F.P."/>
            <person name="Paul Ross R."/>
            <person name="Yang R."/>
            <person name="Briner A.E."/>
            <person name="Felis G.E."/>
            <person name="de Vos W.M."/>
            <person name="Barrangou R."/>
            <person name="Klaenhammer T.R."/>
            <person name="Caufield P.W."/>
            <person name="Cui Y."/>
            <person name="Zhang H."/>
            <person name="O'Toole P.W."/>
        </authorList>
    </citation>
    <scope>NUCLEOTIDE SEQUENCE [LARGE SCALE GENOMIC DNA]</scope>
    <source>
        <strain evidence="2 3">DSM 22698</strain>
    </source>
</reference>
<dbReference type="AlphaFoldDB" id="A0A0R2CJZ5"/>
<dbReference type="Pfam" id="PF07314">
    <property type="entry name" value="Lit"/>
    <property type="match status" value="1"/>
</dbReference>
<sequence length="212" mass="24688">MLSRGRRWGRLLLLWLALISTIIVVVTLCSIPLFVGWIRWDHLDRVAGVSPARLLHNYLNMWSYLYMPWVHRLWLPDFRVSVNGATHFADVQHLFVLNLIVMVVSLPLSWRWLQQLRRNQQGYVLRTSAWGGLAVIMALLVAMGINFNGFFVIFHEVLFRNQDWEFDPALDPIINVLPEGFFAACFVLGFGLLIVALVVILRWGRRDARRHQ</sequence>
<dbReference type="Proteomes" id="UP000051789">
    <property type="component" value="Unassembled WGS sequence"/>
</dbReference>
<feature type="transmembrane region" description="Helical" evidence="1">
    <location>
        <begin position="12"/>
        <end position="38"/>
    </location>
</feature>
<keyword evidence="1" id="KW-1133">Transmembrane helix</keyword>
<dbReference type="EMBL" id="AYZK01000001">
    <property type="protein sequence ID" value="KRM88422.1"/>
    <property type="molecule type" value="Genomic_DNA"/>
</dbReference>
<evidence type="ECO:0000256" key="1">
    <source>
        <dbReference type="SAM" id="Phobius"/>
    </source>
</evidence>
<proteinExistence type="predicted"/>
<dbReference type="PATRIC" id="fig|1423810.4.peg.734"/>
<keyword evidence="1" id="KW-0812">Transmembrane</keyword>
<dbReference type="NCBIfam" id="TIGR01906">
    <property type="entry name" value="integ_TIGR01906"/>
    <property type="match status" value="1"/>
</dbReference>
<protein>
    <submittedName>
        <fullName evidence="2">Membrane protein</fullName>
    </submittedName>
</protein>
<accession>A0A0R2CJZ5</accession>
<feature type="transmembrane region" description="Helical" evidence="1">
    <location>
        <begin position="91"/>
        <end position="110"/>
    </location>
</feature>
<feature type="transmembrane region" description="Helical" evidence="1">
    <location>
        <begin position="130"/>
        <end position="154"/>
    </location>
</feature>
<dbReference type="RefSeq" id="WP_056969131.1">
    <property type="nucleotide sequence ID" value="NZ_AYZK01000001.1"/>
</dbReference>